<dbReference type="SUPFAM" id="SSF160631">
    <property type="entry name" value="SMI1/KNR4-like"/>
    <property type="match status" value="1"/>
</dbReference>
<accession>A0A1X0U0K2</accession>
<comment type="caution">
    <text evidence="2">The sequence shown here is derived from an EMBL/GenBank/DDBJ whole genome shotgun (WGS) entry which is preliminary data.</text>
</comment>
<dbReference type="EMBL" id="LVWL01000022">
    <property type="protein sequence ID" value="ORI06431.1"/>
    <property type="molecule type" value="Genomic_DNA"/>
</dbReference>
<dbReference type="GO" id="GO:0004519">
    <property type="term" value="F:endonuclease activity"/>
    <property type="evidence" value="ECO:0007669"/>
    <property type="project" value="UniProtKB-KW"/>
</dbReference>
<reference evidence="2 3" key="1">
    <citation type="journal article" date="2017" name="Gene Rep">
        <title>The ribosomal RNA operon (rrn) of Campylobacter concisus supports molecular typing to genomospecies level.</title>
        <authorList>
            <person name="Huq M."/>
            <person name="Van T.T.H."/>
            <person name="Gurtler V."/>
            <person name="Elshagmani E."/>
            <person name="Allemailem K.S."/>
            <person name="Smooker P.M."/>
            <person name="Istivan T.S."/>
        </authorList>
    </citation>
    <scope>NUCLEOTIDE SEQUENCE [LARGE SCALE GENOMIC DNA]</scope>
    <source>
        <strain evidence="2 3">RCH 26</strain>
    </source>
</reference>
<dbReference type="AlphaFoldDB" id="A0A1X0U0K2"/>
<name>A0A1X0U0K2_9BACT</name>
<keyword evidence="2" id="KW-0540">Nuclease</keyword>
<proteinExistence type="predicted"/>
<feature type="domain" description="Knr4/Smi1-like" evidence="1">
    <location>
        <begin position="37"/>
        <end position="152"/>
    </location>
</feature>
<dbReference type="InterPro" id="IPR037883">
    <property type="entry name" value="Knr4/Smi1-like_sf"/>
</dbReference>
<organism evidence="2 3">
    <name type="scientific">Campylobacter concisus</name>
    <dbReference type="NCBI Taxonomy" id="199"/>
    <lineage>
        <taxon>Bacteria</taxon>
        <taxon>Pseudomonadati</taxon>
        <taxon>Campylobacterota</taxon>
        <taxon>Epsilonproteobacteria</taxon>
        <taxon>Campylobacterales</taxon>
        <taxon>Campylobacteraceae</taxon>
        <taxon>Campylobacter</taxon>
    </lineage>
</organism>
<dbReference type="Gene3D" id="3.40.1580.10">
    <property type="entry name" value="SMI1/KNR4-like"/>
    <property type="match status" value="1"/>
</dbReference>
<keyword evidence="2" id="KW-0378">Hydrolase</keyword>
<dbReference type="InterPro" id="IPR018958">
    <property type="entry name" value="Knr4/Smi1-like_dom"/>
</dbReference>
<dbReference type="Pfam" id="PF09346">
    <property type="entry name" value="SMI1_KNR4"/>
    <property type="match status" value="1"/>
</dbReference>
<dbReference type="Proteomes" id="UP000192671">
    <property type="component" value="Unassembled WGS sequence"/>
</dbReference>
<keyword evidence="2" id="KW-0255">Endonuclease</keyword>
<evidence type="ECO:0000313" key="2">
    <source>
        <dbReference type="EMBL" id="ORI06431.1"/>
    </source>
</evidence>
<evidence type="ECO:0000259" key="1">
    <source>
        <dbReference type="Pfam" id="PF09346"/>
    </source>
</evidence>
<gene>
    <name evidence="2" type="ORF">A3835_08125</name>
</gene>
<protein>
    <submittedName>
        <fullName evidence="2">Endonuclease</fullName>
    </submittedName>
</protein>
<evidence type="ECO:0000313" key="3">
    <source>
        <dbReference type="Proteomes" id="UP000192671"/>
    </source>
</evidence>
<sequence>MFLKLNQIAQKLDQIFLPLEQEGMTDMRLLLQNDVKATTQALKNTQEALGVNFPAKFLELISKFDLGNFEICNVKFGSRGDYASELVRLNSVDEYGGKWWSCEDRPLNLIVFAVGDPWIFLLDCTSGAVYAWLFGDEELCGRCVASDFEKFFIALANINIARLNDKAMPSTEQILKFVQADGRALLFWQEMAYEI</sequence>